<keyword evidence="2" id="KW-1185">Reference proteome</keyword>
<evidence type="ECO:0000313" key="1">
    <source>
        <dbReference type="EMBL" id="MEE1976385.1"/>
    </source>
</evidence>
<protein>
    <submittedName>
        <fullName evidence="1">Uncharacterized protein</fullName>
    </submittedName>
</protein>
<name>A0ABU7ITS8_9FLAO</name>
<evidence type="ECO:0000313" key="2">
    <source>
        <dbReference type="Proteomes" id="UP001356308"/>
    </source>
</evidence>
<sequence>MRKENQDKNFSVRQDIETRLHQLNLWKSEIQIGFDDIITRNPLDEIKDLLVYIDESIARNEKLMISLFLDRSADFEHHQSNRLNALMLASIDNLNENAEKEAENIKKAISHVTFYGGIPSTPFFKKVI</sequence>
<reference evidence="1 2" key="1">
    <citation type="submission" date="2024-01" db="EMBL/GenBank/DDBJ databases">
        <title>Maribacter spp. originated from different algae showed divergent polysaccharides utilization ability.</title>
        <authorList>
            <person name="Wang H."/>
            <person name="Wu Y."/>
        </authorList>
    </citation>
    <scope>NUCLEOTIDE SEQUENCE [LARGE SCALE GENOMIC DNA]</scope>
    <source>
        <strain evidence="1 2">PR1</strain>
    </source>
</reference>
<comment type="caution">
    <text evidence="1">The sequence shown here is derived from an EMBL/GenBank/DDBJ whole genome shotgun (WGS) entry which is preliminary data.</text>
</comment>
<organism evidence="1 2">
    <name type="scientific">Maribacter cobaltidurans</name>
    <dbReference type="NCBI Taxonomy" id="1178778"/>
    <lineage>
        <taxon>Bacteria</taxon>
        <taxon>Pseudomonadati</taxon>
        <taxon>Bacteroidota</taxon>
        <taxon>Flavobacteriia</taxon>
        <taxon>Flavobacteriales</taxon>
        <taxon>Flavobacteriaceae</taxon>
        <taxon>Maribacter</taxon>
    </lineage>
</organism>
<gene>
    <name evidence="1" type="ORF">V1I91_09920</name>
</gene>
<dbReference type="RefSeq" id="WP_272651084.1">
    <property type="nucleotide sequence ID" value="NZ_JAZDDG010000004.1"/>
</dbReference>
<dbReference type="Proteomes" id="UP001356308">
    <property type="component" value="Unassembled WGS sequence"/>
</dbReference>
<accession>A0ABU7ITS8</accession>
<dbReference type="EMBL" id="JAZDDG010000004">
    <property type="protein sequence ID" value="MEE1976385.1"/>
    <property type="molecule type" value="Genomic_DNA"/>
</dbReference>
<proteinExistence type="predicted"/>